<evidence type="ECO:0000256" key="2">
    <source>
        <dbReference type="ARBA" id="ARBA00022729"/>
    </source>
</evidence>
<reference evidence="8 9" key="1">
    <citation type="submission" date="2020-08" db="EMBL/GenBank/DDBJ databases">
        <title>Genomic Encyclopedia of Type Strains, Phase IV (KMG-V): Genome sequencing to study the core and pangenomes of soil and plant-associated prokaryotes.</title>
        <authorList>
            <person name="Whitman W."/>
        </authorList>
    </citation>
    <scope>NUCLEOTIDE SEQUENCE [LARGE SCALE GENOMIC DNA]</scope>
    <source>
        <strain evidence="8 9">M8UP14</strain>
    </source>
</reference>
<dbReference type="InterPro" id="IPR001139">
    <property type="entry name" value="Glyco_hydro_30"/>
</dbReference>
<dbReference type="PANTHER" id="PTHR11069">
    <property type="entry name" value="GLUCOSYLCERAMIDASE"/>
    <property type="match status" value="1"/>
</dbReference>
<sequence>MRLRPAIRLALSLALSPITLHAQHVDVWRTNADRSELLTHQRLAKTVAPDAAATTITVDDSKAMQPIEGFGFAMTGGSAQLIHHMSPAARHKLLKELFGTGKDDMGVSYLRLSIGASDMNDHVYTYDDLQPGQTDPDLAHFSLGEDEKDVVPVMKEVLAISPHLHILASPWTAPAWMKTNDAVKGGTLKPEFATTYAAYLVRYLKAMQAHGIPIDAITMQNEPLNPKNTPSLVFEADQEGTFLRDAFGPALKQAGLKTKVVLFDHNCNHPDYPITILKDPKAAQYAAGSGFHLYEGEISALTEVHEAFPDKALYFTEQMVIEEIHDGKQRPVSDPTARVVIGAMRNWSKTVLLWNLAADEHLGPHTDNGGCPVCQGAITIEGDKVSRNIALYTIAHASKFVPAGSTRIASTEDDTTKHESSLSNVAWRRPDGKHVLLVANNTKESKPIKVEAGPNTFSTTITAGETATFLW</sequence>
<feature type="domain" description="Glycosyl hydrolase family 30 beta sandwich" evidence="7">
    <location>
        <begin position="404"/>
        <end position="464"/>
    </location>
</feature>
<dbReference type="InterPro" id="IPR033452">
    <property type="entry name" value="GH30_C"/>
</dbReference>
<proteinExistence type="inferred from homology"/>
<dbReference type="AlphaFoldDB" id="A0A7W7ZE52"/>
<accession>A0A7W7ZE52</accession>
<keyword evidence="9" id="KW-1185">Reference proteome</keyword>
<comment type="caution">
    <text evidence="8">The sequence shown here is derived from an EMBL/GenBank/DDBJ whole genome shotgun (WGS) entry which is preliminary data.</text>
</comment>
<dbReference type="InterPro" id="IPR033453">
    <property type="entry name" value="Glyco_hydro_30_TIM-barrel"/>
</dbReference>
<evidence type="ECO:0000259" key="7">
    <source>
        <dbReference type="Pfam" id="PF17189"/>
    </source>
</evidence>
<dbReference type="GO" id="GO:0004348">
    <property type="term" value="F:glucosylceramidase activity"/>
    <property type="evidence" value="ECO:0007669"/>
    <property type="project" value="UniProtKB-EC"/>
</dbReference>
<dbReference type="PANTHER" id="PTHR11069:SF23">
    <property type="entry name" value="LYSOSOMAL ACID GLUCOSYLCERAMIDASE"/>
    <property type="match status" value="1"/>
</dbReference>
<name>A0A7W7ZE52_9BACT</name>
<feature type="domain" description="Glycosyl hydrolase family 30 TIM-barrel" evidence="6">
    <location>
        <begin position="67"/>
        <end position="401"/>
    </location>
</feature>
<evidence type="ECO:0000256" key="1">
    <source>
        <dbReference type="ARBA" id="ARBA00005382"/>
    </source>
</evidence>
<dbReference type="GO" id="GO:0016020">
    <property type="term" value="C:membrane"/>
    <property type="evidence" value="ECO:0007669"/>
    <property type="project" value="GOC"/>
</dbReference>
<keyword evidence="3 4" id="KW-0378">Hydrolase</keyword>
<dbReference type="EMBL" id="JACHIP010000004">
    <property type="protein sequence ID" value="MBB5058208.1"/>
    <property type="molecule type" value="Genomic_DNA"/>
</dbReference>
<dbReference type="RefSeq" id="WP_184217706.1">
    <property type="nucleotide sequence ID" value="NZ_JACHIP010000004.1"/>
</dbReference>
<evidence type="ECO:0000256" key="3">
    <source>
        <dbReference type="ARBA" id="ARBA00022801"/>
    </source>
</evidence>
<evidence type="ECO:0000313" key="8">
    <source>
        <dbReference type="EMBL" id="MBB5058208.1"/>
    </source>
</evidence>
<dbReference type="InterPro" id="IPR017853">
    <property type="entry name" value="GH"/>
</dbReference>
<dbReference type="EC" id="3.2.1.45" evidence="8"/>
<comment type="similarity">
    <text evidence="1 4">Belongs to the glycosyl hydrolase 30 family.</text>
</comment>
<gene>
    <name evidence="8" type="ORF">HDF16_002922</name>
</gene>
<evidence type="ECO:0000256" key="4">
    <source>
        <dbReference type="RuleBase" id="RU361188"/>
    </source>
</evidence>
<evidence type="ECO:0000313" key="9">
    <source>
        <dbReference type="Proteomes" id="UP000540989"/>
    </source>
</evidence>
<evidence type="ECO:0000256" key="5">
    <source>
        <dbReference type="SAM" id="SignalP"/>
    </source>
</evidence>
<feature type="chain" id="PRO_5031311314" evidence="5">
    <location>
        <begin position="23"/>
        <end position="471"/>
    </location>
</feature>
<dbReference type="Pfam" id="PF02055">
    <property type="entry name" value="Glyco_hydro_30"/>
    <property type="match status" value="1"/>
</dbReference>
<dbReference type="GO" id="GO:0006680">
    <property type="term" value="P:glucosylceramide catabolic process"/>
    <property type="evidence" value="ECO:0007669"/>
    <property type="project" value="TreeGrafter"/>
</dbReference>
<dbReference type="Proteomes" id="UP000540989">
    <property type="component" value="Unassembled WGS sequence"/>
</dbReference>
<dbReference type="InterPro" id="IPR013780">
    <property type="entry name" value="Glyco_hydro_b"/>
</dbReference>
<dbReference type="Pfam" id="PF17189">
    <property type="entry name" value="Glyco_hydro_30C"/>
    <property type="match status" value="1"/>
</dbReference>
<dbReference type="Gene3D" id="3.20.20.80">
    <property type="entry name" value="Glycosidases"/>
    <property type="match status" value="1"/>
</dbReference>
<dbReference type="Gene3D" id="2.60.40.1180">
    <property type="entry name" value="Golgi alpha-mannosidase II"/>
    <property type="match status" value="1"/>
</dbReference>
<dbReference type="SUPFAM" id="SSF51445">
    <property type="entry name" value="(Trans)glycosidases"/>
    <property type="match status" value="1"/>
</dbReference>
<organism evidence="8 9">
    <name type="scientific">Granulicella aggregans</name>
    <dbReference type="NCBI Taxonomy" id="474949"/>
    <lineage>
        <taxon>Bacteria</taxon>
        <taxon>Pseudomonadati</taxon>
        <taxon>Acidobacteriota</taxon>
        <taxon>Terriglobia</taxon>
        <taxon>Terriglobales</taxon>
        <taxon>Acidobacteriaceae</taxon>
        <taxon>Granulicella</taxon>
    </lineage>
</organism>
<feature type="signal peptide" evidence="5">
    <location>
        <begin position="1"/>
        <end position="22"/>
    </location>
</feature>
<keyword evidence="4 8" id="KW-0326">Glycosidase</keyword>
<protein>
    <submittedName>
        <fullName evidence="8">Glucosylceramidase</fullName>
        <ecNumber evidence="8">3.2.1.45</ecNumber>
    </submittedName>
</protein>
<evidence type="ECO:0000259" key="6">
    <source>
        <dbReference type="Pfam" id="PF02055"/>
    </source>
</evidence>
<keyword evidence="2 5" id="KW-0732">Signal</keyword>